<comment type="caution">
    <text evidence="1">The sequence shown here is derived from an EMBL/GenBank/DDBJ whole genome shotgun (WGS) entry which is preliminary data.</text>
</comment>
<proteinExistence type="predicted"/>
<dbReference type="Proteomes" id="UP001595935">
    <property type="component" value="Unassembled WGS sequence"/>
</dbReference>
<reference evidence="2" key="1">
    <citation type="journal article" date="2019" name="Int. J. Syst. Evol. Microbiol.">
        <title>The Global Catalogue of Microorganisms (GCM) 10K type strain sequencing project: providing services to taxonomists for standard genome sequencing and annotation.</title>
        <authorList>
            <consortium name="The Broad Institute Genomics Platform"/>
            <consortium name="The Broad Institute Genome Sequencing Center for Infectious Disease"/>
            <person name="Wu L."/>
            <person name="Ma J."/>
        </authorList>
    </citation>
    <scope>NUCLEOTIDE SEQUENCE [LARGE SCALE GENOMIC DNA]</scope>
    <source>
        <strain evidence="2">WYCCWR 13023</strain>
    </source>
</reference>
<dbReference type="EMBL" id="JBHSGV010000005">
    <property type="protein sequence ID" value="MFC4748495.1"/>
    <property type="molecule type" value="Genomic_DNA"/>
</dbReference>
<evidence type="ECO:0000313" key="1">
    <source>
        <dbReference type="EMBL" id="MFC4748495.1"/>
    </source>
</evidence>
<dbReference type="RefSeq" id="WP_213258481.1">
    <property type="nucleotide sequence ID" value="NZ_JAGYWA010000005.1"/>
</dbReference>
<accession>A0ABV9PHP1</accession>
<protein>
    <submittedName>
        <fullName evidence="1">Uncharacterized protein</fullName>
    </submittedName>
</protein>
<organism evidence="1 2">
    <name type="scientific">Flavobacterium branchiicola</name>
    <dbReference type="NCBI Taxonomy" id="1114875"/>
    <lineage>
        <taxon>Bacteria</taxon>
        <taxon>Pseudomonadati</taxon>
        <taxon>Bacteroidota</taxon>
        <taxon>Flavobacteriia</taxon>
        <taxon>Flavobacteriales</taxon>
        <taxon>Flavobacteriaceae</taxon>
        <taxon>Flavobacterium</taxon>
    </lineage>
</organism>
<gene>
    <name evidence="1" type="ORF">ACFO5S_13635</name>
</gene>
<evidence type="ECO:0000313" key="2">
    <source>
        <dbReference type="Proteomes" id="UP001595935"/>
    </source>
</evidence>
<name>A0ABV9PHP1_9FLAO</name>
<keyword evidence="2" id="KW-1185">Reference proteome</keyword>
<sequence>MNLEKNKQLGTQLSDEDTFLLELKAKIKQGKEELREGNFITHEEMLLKLEKEGLIKKSKS</sequence>